<sequence length="308" mass="33769">MNKPNLQITNNMTYSLTTDLNAIQQRINHFLSNQLPQSPTEQPPLNQAMAYAVLLGGKRIRPFLMYTTGKMLGVPLTTLDHSAAAIEAIHAYSLVHDDLPAMDNDQLRRGKPTCHIAFDEATAILAGNALQALAFELIANAPHLTDWQKVQQIRTLSTAAGAKGMCLGQNLDLLAENKSLNLTELEQIHRHKTGALIVASVLMAVNLSDHAQNNAIKQPLERYAQAIGLAFQVQDDILDVIGQTDKIGKTVGADQQLHKSTYPKLLGLTQAKQKAQDLHQTALNALAELPFKSTALKELADFIIHREN</sequence>
<dbReference type="EMBL" id="AE017143">
    <property type="protein sequence ID" value="AAP96143.1"/>
    <property type="molecule type" value="Genomic_DNA"/>
</dbReference>
<proteinExistence type="inferred from homology"/>
<dbReference type="PROSITE" id="PS00444">
    <property type="entry name" value="POLYPRENYL_SYNTHASE_2"/>
    <property type="match status" value="1"/>
</dbReference>
<dbReference type="InterPro" id="IPR008949">
    <property type="entry name" value="Isoprenoid_synthase_dom_sf"/>
</dbReference>
<gene>
    <name evidence="8" type="primary">ispA</name>
    <name evidence="8" type="ordered locus">HD_1322</name>
</gene>
<dbReference type="GO" id="GO:0046872">
    <property type="term" value="F:metal ion binding"/>
    <property type="evidence" value="ECO:0007669"/>
    <property type="project" value="UniProtKB-KW"/>
</dbReference>
<dbReference type="KEGG" id="hdu:HD_1322"/>
<evidence type="ECO:0000256" key="4">
    <source>
        <dbReference type="ARBA" id="ARBA00022723"/>
    </source>
</evidence>
<dbReference type="GO" id="GO:0005737">
    <property type="term" value="C:cytoplasm"/>
    <property type="evidence" value="ECO:0007669"/>
    <property type="project" value="UniProtKB-ARBA"/>
</dbReference>
<dbReference type="SFLD" id="SFLDS00005">
    <property type="entry name" value="Isoprenoid_Synthase_Type_I"/>
    <property type="match status" value="1"/>
</dbReference>
<dbReference type="GO" id="GO:0016114">
    <property type="term" value="P:terpenoid biosynthetic process"/>
    <property type="evidence" value="ECO:0007669"/>
    <property type="project" value="UniProtKB-ARBA"/>
</dbReference>
<accession>Q7VLU1</accession>
<dbReference type="HOGENOM" id="CLU_014015_0_1_6"/>
<keyword evidence="3 7" id="KW-0808">Transferase</keyword>
<dbReference type="InterPro" id="IPR033749">
    <property type="entry name" value="Polyprenyl_synt_CS"/>
</dbReference>
<dbReference type="Gene3D" id="1.10.600.10">
    <property type="entry name" value="Farnesyl Diphosphate Synthase"/>
    <property type="match status" value="1"/>
</dbReference>
<dbReference type="Proteomes" id="UP000001022">
    <property type="component" value="Chromosome"/>
</dbReference>
<evidence type="ECO:0000313" key="9">
    <source>
        <dbReference type="Proteomes" id="UP000001022"/>
    </source>
</evidence>
<dbReference type="PROSITE" id="PS00723">
    <property type="entry name" value="POLYPRENYL_SYNTHASE_1"/>
    <property type="match status" value="1"/>
</dbReference>
<evidence type="ECO:0000256" key="6">
    <source>
        <dbReference type="ARBA" id="ARBA00023229"/>
    </source>
</evidence>
<dbReference type="NCBIfam" id="NF007877">
    <property type="entry name" value="PRK10581.1"/>
    <property type="match status" value="1"/>
</dbReference>
<comment type="cofactor">
    <cofactor evidence="1">
        <name>Mg(2+)</name>
        <dbReference type="ChEBI" id="CHEBI:18420"/>
    </cofactor>
</comment>
<dbReference type="PANTHER" id="PTHR43281">
    <property type="entry name" value="FARNESYL DIPHOSPHATE SYNTHASE"/>
    <property type="match status" value="1"/>
</dbReference>
<evidence type="ECO:0000256" key="2">
    <source>
        <dbReference type="ARBA" id="ARBA00006706"/>
    </source>
</evidence>
<evidence type="ECO:0000256" key="5">
    <source>
        <dbReference type="ARBA" id="ARBA00022842"/>
    </source>
</evidence>
<protein>
    <submittedName>
        <fullName evidence="8">Geranyltranstransferase</fullName>
    </submittedName>
</protein>
<dbReference type="CDD" id="cd00685">
    <property type="entry name" value="Trans_IPPS_HT"/>
    <property type="match status" value="1"/>
</dbReference>
<dbReference type="SUPFAM" id="SSF48576">
    <property type="entry name" value="Terpenoid synthases"/>
    <property type="match status" value="1"/>
</dbReference>
<dbReference type="STRING" id="233412.HD_1322"/>
<comment type="similarity">
    <text evidence="2 7">Belongs to the FPP/GGPP synthase family.</text>
</comment>
<dbReference type="InterPro" id="IPR053378">
    <property type="entry name" value="Prenyl_diphosphate_synthase"/>
</dbReference>
<dbReference type="Pfam" id="PF00348">
    <property type="entry name" value="polyprenyl_synt"/>
    <property type="match status" value="1"/>
</dbReference>
<dbReference type="GO" id="GO:0008654">
    <property type="term" value="P:phospholipid biosynthetic process"/>
    <property type="evidence" value="ECO:0007669"/>
    <property type="project" value="UniProtKB-ARBA"/>
</dbReference>
<evidence type="ECO:0000256" key="7">
    <source>
        <dbReference type="RuleBase" id="RU004466"/>
    </source>
</evidence>
<dbReference type="NCBIfam" id="NF045485">
    <property type="entry name" value="FPPsyn"/>
    <property type="match status" value="1"/>
</dbReference>
<evidence type="ECO:0000256" key="3">
    <source>
        <dbReference type="ARBA" id="ARBA00022679"/>
    </source>
</evidence>
<dbReference type="eggNOG" id="COG0142">
    <property type="taxonomic scope" value="Bacteria"/>
</dbReference>
<dbReference type="PANTHER" id="PTHR43281:SF1">
    <property type="entry name" value="FARNESYL DIPHOSPHATE SYNTHASE"/>
    <property type="match status" value="1"/>
</dbReference>
<dbReference type="InterPro" id="IPR000092">
    <property type="entry name" value="Polyprenyl_synt"/>
</dbReference>
<dbReference type="GO" id="GO:0004659">
    <property type="term" value="F:prenyltransferase activity"/>
    <property type="evidence" value="ECO:0007669"/>
    <property type="project" value="InterPro"/>
</dbReference>
<keyword evidence="9" id="KW-1185">Reference proteome</keyword>
<organism evidence="8 9">
    <name type="scientific">Haemophilus ducreyi (strain 35000HP / ATCC 700724)</name>
    <dbReference type="NCBI Taxonomy" id="233412"/>
    <lineage>
        <taxon>Bacteria</taxon>
        <taxon>Pseudomonadati</taxon>
        <taxon>Pseudomonadota</taxon>
        <taxon>Gammaproteobacteria</taxon>
        <taxon>Pasteurellales</taxon>
        <taxon>Pasteurellaceae</taxon>
        <taxon>Haemophilus</taxon>
    </lineage>
</organism>
<evidence type="ECO:0000256" key="1">
    <source>
        <dbReference type="ARBA" id="ARBA00001946"/>
    </source>
</evidence>
<name>Q7VLU1_HAEDU</name>
<reference evidence="9" key="1">
    <citation type="submission" date="2003-06" db="EMBL/GenBank/DDBJ databases">
        <title>The complete genome sequence of Haemophilus ducreyi.</title>
        <authorList>
            <person name="Munson R.S. Jr."/>
            <person name="Ray W.C."/>
            <person name="Mahairas G."/>
            <person name="Sabo P."/>
            <person name="Mungur R."/>
            <person name="Johnson L."/>
            <person name="Nguyen D."/>
            <person name="Wang J."/>
            <person name="Forst C."/>
            <person name="Hood L."/>
        </authorList>
    </citation>
    <scope>NUCLEOTIDE SEQUENCE [LARGE SCALE GENOMIC DNA]</scope>
    <source>
        <strain evidence="9">35000HP / ATCC 700724</strain>
    </source>
</reference>
<dbReference type="FunFam" id="1.10.600.10:FF:000001">
    <property type="entry name" value="Geranylgeranyl diphosphate synthase"/>
    <property type="match status" value="1"/>
</dbReference>
<dbReference type="SFLD" id="SFLDG01017">
    <property type="entry name" value="Polyprenyl_Transferase_Like"/>
    <property type="match status" value="1"/>
</dbReference>
<keyword evidence="6" id="KW-0414">Isoprene biosynthesis</keyword>
<keyword evidence="4" id="KW-0479">Metal-binding</keyword>
<evidence type="ECO:0000313" key="8">
    <source>
        <dbReference type="EMBL" id="AAP96143.1"/>
    </source>
</evidence>
<keyword evidence="5" id="KW-0460">Magnesium</keyword>
<dbReference type="AlphaFoldDB" id="Q7VLU1"/>